<evidence type="ECO:0000313" key="3">
    <source>
        <dbReference type="EMBL" id="CAG9623519.1"/>
    </source>
</evidence>
<evidence type="ECO:0000259" key="2">
    <source>
        <dbReference type="Pfam" id="PF10026"/>
    </source>
</evidence>
<gene>
    <name evidence="3" type="ORF">BACCIP111883_04335</name>
</gene>
<dbReference type="Pfam" id="PF10026">
    <property type="entry name" value="DUF2268"/>
    <property type="match status" value="1"/>
</dbReference>
<feature type="signal peptide" evidence="1">
    <location>
        <begin position="1"/>
        <end position="17"/>
    </location>
</feature>
<dbReference type="Proteomes" id="UP000789833">
    <property type="component" value="Unassembled WGS sequence"/>
</dbReference>
<sequence>MRFTSFFFFLIMSVALVGCNNGGTGAGAEDLNVELEYTFENNGQEFEIIHAYELFNDFYAEGLKGDEATSLYNSSILDAVGDKCYKGGEFEQQADYILAPSKNRIAVQDNLKRMDILKINSAIKEALTKSSNELPMEGTTTTVCVFPTDNNASANIVTAGVGKIIVLYNRNTTDNLLKAYVSNKYHHSYWIDNHYNGETFTILDRLVMEGKGMAFQKTIYPNIDAAPVDQAFNKDLWNRIESDLETDNEKRAQEILTGGRNGLPSQYGYSESYKMVKSYLDANEGISLEDWTAAPSEEILAAHKANYN</sequence>
<dbReference type="InterPro" id="IPR018728">
    <property type="entry name" value="DUF2268"/>
</dbReference>
<organism evidence="3 4">
    <name type="scientific">Sutcliffiella rhizosphaerae</name>
    <dbReference type="NCBI Taxonomy" id="2880967"/>
    <lineage>
        <taxon>Bacteria</taxon>
        <taxon>Bacillati</taxon>
        <taxon>Bacillota</taxon>
        <taxon>Bacilli</taxon>
        <taxon>Bacillales</taxon>
        <taxon>Bacillaceae</taxon>
        <taxon>Sutcliffiella</taxon>
    </lineage>
</organism>
<dbReference type="PROSITE" id="PS51257">
    <property type="entry name" value="PROKAR_LIPOPROTEIN"/>
    <property type="match status" value="1"/>
</dbReference>
<evidence type="ECO:0000313" key="4">
    <source>
        <dbReference type="Proteomes" id="UP000789833"/>
    </source>
</evidence>
<proteinExistence type="predicted"/>
<reference evidence="3 4" key="1">
    <citation type="submission" date="2021-10" db="EMBL/GenBank/DDBJ databases">
        <authorList>
            <person name="Criscuolo A."/>
        </authorList>
    </citation>
    <scope>NUCLEOTIDE SEQUENCE [LARGE SCALE GENOMIC DNA]</scope>
    <source>
        <strain evidence="4">CIP 111883</strain>
    </source>
</reference>
<dbReference type="EMBL" id="CAKJTJ010000052">
    <property type="protein sequence ID" value="CAG9623519.1"/>
    <property type="molecule type" value="Genomic_DNA"/>
</dbReference>
<accession>A0ABN8AGY5</accession>
<feature type="domain" description="DUF2268" evidence="2">
    <location>
        <begin position="120"/>
        <end position="300"/>
    </location>
</feature>
<evidence type="ECO:0000256" key="1">
    <source>
        <dbReference type="SAM" id="SignalP"/>
    </source>
</evidence>
<name>A0ABN8AGY5_9BACI</name>
<protein>
    <recommendedName>
        <fullName evidence="2">DUF2268 domain-containing protein</fullName>
    </recommendedName>
</protein>
<keyword evidence="4" id="KW-1185">Reference proteome</keyword>
<dbReference type="RefSeq" id="WP_230505035.1">
    <property type="nucleotide sequence ID" value="NZ_CAKJTJ010000052.1"/>
</dbReference>
<keyword evidence="1" id="KW-0732">Signal</keyword>
<comment type="caution">
    <text evidence="3">The sequence shown here is derived from an EMBL/GenBank/DDBJ whole genome shotgun (WGS) entry which is preliminary data.</text>
</comment>
<feature type="chain" id="PRO_5045432073" description="DUF2268 domain-containing protein" evidence="1">
    <location>
        <begin position="18"/>
        <end position="308"/>
    </location>
</feature>